<protein>
    <recommendedName>
        <fullName evidence="2">ubiquitinyl hydrolase 1</fullName>
        <ecNumber evidence="2">3.4.19.12</ecNumber>
    </recommendedName>
</protein>
<dbReference type="FunFam" id="3.90.70.10:FF:000122">
    <property type="entry name" value="Ubiquitin carboxyl-terminal hydrolase 2"/>
    <property type="match status" value="1"/>
</dbReference>
<evidence type="ECO:0000256" key="7">
    <source>
        <dbReference type="SAM" id="MobiDB-lite"/>
    </source>
</evidence>
<dbReference type="GeneID" id="34463271"/>
<dbReference type="PROSITE" id="PS50235">
    <property type="entry name" value="USP_3"/>
    <property type="match status" value="1"/>
</dbReference>
<feature type="compositionally biased region" description="Pro residues" evidence="7">
    <location>
        <begin position="846"/>
        <end position="862"/>
    </location>
</feature>
<evidence type="ECO:0000313" key="10">
    <source>
        <dbReference type="Proteomes" id="UP000184300"/>
    </source>
</evidence>
<dbReference type="GO" id="GO:0016579">
    <property type="term" value="P:protein deubiquitination"/>
    <property type="evidence" value="ECO:0007669"/>
    <property type="project" value="InterPro"/>
</dbReference>
<dbReference type="InterPro" id="IPR038765">
    <property type="entry name" value="Papain-like_cys_pep_sf"/>
</dbReference>
<feature type="region of interest" description="Disordered" evidence="7">
    <location>
        <begin position="1243"/>
        <end position="1303"/>
    </location>
</feature>
<evidence type="ECO:0000256" key="5">
    <source>
        <dbReference type="ARBA" id="ARBA00022801"/>
    </source>
</evidence>
<dbReference type="Gene3D" id="3.90.70.10">
    <property type="entry name" value="Cysteine proteinases"/>
    <property type="match status" value="2"/>
</dbReference>
<keyword evidence="3" id="KW-0645">Protease</keyword>
<dbReference type="RefSeq" id="XP_022399571.1">
    <property type="nucleotide sequence ID" value="XM_022547010.1"/>
</dbReference>
<dbReference type="Pfam" id="PF13446">
    <property type="entry name" value="RPT"/>
    <property type="match status" value="4"/>
</dbReference>
<keyword evidence="4" id="KW-0833">Ubl conjugation pathway</keyword>
<feature type="region of interest" description="Disordered" evidence="7">
    <location>
        <begin position="728"/>
        <end position="784"/>
    </location>
</feature>
<proteinExistence type="predicted"/>
<comment type="catalytic activity">
    <reaction evidence="1">
        <text>Thiol-dependent hydrolysis of ester, thioester, amide, peptide and isopeptide bonds formed by the C-terminal Gly of ubiquitin (a 76-residue protein attached to proteins as an intracellular targeting signal).</text>
        <dbReference type="EC" id="3.4.19.12"/>
    </reaction>
</comment>
<feature type="region of interest" description="Disordered" evidence="7">
    <location>
        <begin position="819"/>
        <end position="863"/>
    </location>
</feature>
<dbReference type="CDD" id="cd02666">
    <property type="entry name" value="Peptidase_C19J"/>
    <property type="match status" value="1"/>
</dbReference>
<evidence type="ECO:0000256" key="6">
    <source>
        <dbReference type="ARBA" id="ARBA00022807"/>
    </source>
</evidence>
<feature type="region of interest" description="Disordered" evidence="7">
    <location>
        <begin position="1"/>
        <end position="35"/>
    </location>
</feature>
<dbReference type="PROSITE" id="PS00972">
    <property type="entry name" value="USP_1"/>
    <property type="match status" value="1"/>
</dbReference>
<dbReference type="SUPFAM" id="SSF54001">
    <property type="entry name" value="Cysteine proteinases"/>
    <property type="match status" value="1"/>
</dbReference>
<evidence type="ECO:0000256" key="2">
    <source>
        <dbReference type="ARBA" id="ARBA00012759"/>
    </source>
</evidence>
<dbReference type="Pfam" id="PF00443">
    <property type="entry name" value="UCH"/>
    <property type="match status" value="1"/>
</dbReference>
<dbReference type="PANTHER" id="PTHR43982:SF6">
    <property type="entry name" value="UBIQUITIN CARBOXYL-TERMINAL HYDROLASE 2-RELATED"/>
    <property type="match status" value="1"/>
</dbReference>
<dbReference type="InterPro" id="IPR001394">
    <property type="entry name" value="Peptidase_C19_UCH"/>
</dbReference>
<dbReference type="PANTHER" id="PTHR43982">
    <property type="entry name" value="UBIQUITIN CARBOXYL-TERMINAL HYDROLASE"/>
    <property type="match status" value="1"/>
</dbReference>
<feature type="domain" description="USP" evidence="8">
    <location>
        <begin position="622"/>
        <end position="1201"/>
    </location>
</feature>
<accession>A0A1L9VG45</accession>
<keyword evidence="6" id="KW-0788">Thiol protease</keyword>
<evidence type="ECO:0000259" key="8">
    <source>
        <dbReference type="PROSITE" id="PS50235"/>
    </source>
</evidence>
<dbReference type="EC" id="3.4.19.12" evidence="2"/>
<evidence type="ECO:0000256" key="3">
    <source>
        <dbReference type="ARBA" id="ARBA00022670"/>
    </source>
</evidence>
<dbReference type="OrthoDB" id="2420415at2759"/>
<feature type="compositionally biased region" description="Polar residues" evidence="7">
    <location>
        <begin position="1289"/>
        <end position="1303"/>
    </location>
</feature>
<dbReference type="InterPro" id="IPR018200">
    <property type="entry name" value="USP_CS"/>
</dbReference>
<gene>
    <name evidence="9" type="ORF">ASPGLDRAFT_48994</name>
</gene>
<dbReference type="Proteomes" id="UP000184300">
    <property type="component" value="Unassembled WGS sequence"/>
</dbReference>
<dbReference type="InterPro" id="IPR044635">
    <property type="entry name" value="UBP14-like"/>
</dbReference>
<reference evidence="10" key="1">
    <citation type="journal article" date="2017" name="Genome Biol.">
        <title>Comparative genomics reveals high biological diversity and specific adaptations in the industrially and medically important fungal genus Aspergillus.</title>
        <authorList>
            <person name="de Vries R.P."/>
            <person name="Riley R."/>
            <person name="Wiebenga A."/>
            <person name="Aguilar-Osorio G."/>
            <person name="Amillis S."/>
            <person name="Uchima C.A."/>
            <person name="Anderluh G."/>
            <person name="Asadollahi M."/>
            <person name="Askin M."/>
            <person name="Barry K."/>
            <person name="Battaglia E."/>
            <person name="Bayram O."/>
            <person name="Benocci T."/>
            <person name="Braus-Stromeyer S.A."/>
            <person name="Caldana C."/>
            <person name="Canovas D."/>
            <person name="Cerqueira G.C."/>
            <person name="Chen F."/>
            <person name="Chen W."/>
            <person name="Choi C."/>
            <person name="Clum A."/>
            <person name="Dos Santos R.A."/>
            <person name="Damasio A.R."/>
            <person name="Diallinas G."/>
            <person name="Emri T."/>
            <person name="Fekete E."/>
            <person name="Flipphi M."/>
            <person name="Freyberg S."/>
            <person name="Gallo A."/>
            <person name="Gournas C."/>
            <person name="Habgood R."/>
            <person name="Hainaut M."/>
            <person name="Harispe M.L."/>
            <person name="Henrissat B."/>
            <person name="Hilden K.S."/>
            <person name="Hope R."/>
            <person name="Hossain A."/>
            <person name="Karabika E."/>
            <person name="Karaffa L."/>
            <person name="Karanyi Z."/>
            <person name="Krasevec N."/>
            <person name="Kuo A."/>
            <person name="Kusch H."/>
            <person name="LaButti K."/>
            <person name="Lagendijk E.L."/>
            <person name="Lapidus A."/>
            <person name="Levasseur A."/>
            <person name="Lindquist E."/>
            <person name="Lipzen A."/>
            <person name="Logrieco A.F."/>
            <person name="MacCabe A."/>
            <person name="Maekelae M.R."/>
            <person name="Malavazi I."/>
            <person name="Melin P."/>
            <person name="Meyer V."/>
            <person name="Mielnichuk N."/>
            <person name="Miskei M."/>
            <person name="Molnar A.P."/>
            <person name="Mule G."/>
            <person name="Ngan C.Y."/>
            <person name="Orejas M."/>
            <person name="Orosz E."/>
            <person name="Ouedraogo J.P."/>
            <person name="Overkamp K.M."/>
            <person name="Park H.-S."/>
            <person name="Perrone G."/>
            <person name="Piumi F."/>
            <person name="Punt P.J."/>
            <person name="Ram A.F."/>
            <person name="Ramon A."/>
            <person name="Rauscher S."/>
            <person name="Record E."/>
            <person name="Riano-Pachon D.M."/>
            <person name="Robert V."/>
            <person name="Roehrig J."/>
            <person name="Ruller R."/>
            <person name="Salamov A."/>
            <person name="Salih N.S."/>
            <person name="Samson R.A."/>
            <person name="Sandor E."/>
            <person name="Sanguinetti M."/>
            <person name="Schuetze T."/>
            <person name="Sepcic K."/>
            <person name="Shelest E."/>
            <person name="Sherlock G."/>
            <person name="Sophianopoulou V."/>
            <person name="Squina F.M."/>
            <person name="Sun H."/>
            <person name="Susca A."/>
            <person name="Todd R.B."/>
            <person name="Tsang A."/>
            <person name="Unkles S.E."/>
            <person name="van de Wiele N."/>
            <person name="van Rossen-Uffink D."/>
            <person name="Oliveira J.V."/>
            <person name="Vesth T.C."/>
            <person name="Visser J."/>
            <person name="Yu J.-H."/>
            <person name="Zhou M."/>
            <person name="Andersen M.R."/>
            <person name="Archer D.B."/>
            <person name="Baker S.E."/>
            <person name="Benoit I."/>
            <person name="Brakhage A.A."/>
            <person name="Braus G.H."/>
            <person name="Fischer R."/>
            <person name="Frisvad J.C."/>
            <person name="Goldman G.H."/>
            <person name="Houbraken J."/>
            <person name="Oakley B."/>
            <person name="Pocsi I."/>
            <person name="Scazzocchio C."/>
            <person name="Seiboth B."/>
            <person name="vanKuyk P.A."/>
            <person name="Wortman J."/>
            <person name="Dyer P.S."/>
            <person name="Grigoriev I.V."/>
        </authorList>
    </citation>
    <scope>NUCLEOTIDE SEQUENCE [LARGE SCALE GENOMIC DNA]</scope>
    <source>
        <strain evidence="10">CBS 516.65</strain>
    </source>
</reference>
<dbReference type="EMBL" id="KV878901">
    <property type="protein sequence ID" value="OJJ82873.1"/>
    <property type="molecule type" value="Genomic_DNA"/>
</dbReference>
<keyword evidence="5" id="KW-0378">Hydrolase</keyword>
<dbReference type="GO" id="GO:0043161">
    <property type="term" value="P:proteasome-mediated ubiquitin-dependent protein catabolic process"/>
    <property type="evidence" value="ECO:0007669"/>
    <property type="project" value="InterPro"/>
</dbReference>
<name>A0A1L9VG45_ASPGL</name>
<dbReference type="STRING" id="1160497.A0A1L9VG45"/>
<evidence type="ECO:0000313" key="9">
    <source>
        <dbReference type="EMBL" id="OJJ82873.1"/>
    </source>
</evidence>
<keyword evidence="10" id="KW-1185">Reference proteome</keyword>
<dbReference type="GO" id="GO:0061136">
    <property type="term" value="P:regulation of proteasomal protein catabolic process"/>
    <property type="evidence" value="ECO:0007669"/>
    <property type="project" value="TreeGrafter"/>
</dbReference>
<dbReference type="InterPro" id="IPR025305">
    <property type="entry name" value="UCH_repeat_domain"/>
</dbReference>
<evidence type="ECO:0000256" key="1">
    <source>
        <dbReference type="ARBA" id="ARBA00000707"/>
    </source>
</evidence>
<sequence>MSSLQRSGKTAPRLVQDVQDYDPAHPPGTGRNLLSDVPPVYPEHYNGPQDFISPLACRHQYARKEMQTFLSQPDQRRNTGTPSRVSAMCTKCRTHLQVVVNYTGAIGQSGQNLSSHIHHFAYKSGRQRGGVSPVEVTPKGQVAESFHYECSYLSCSAAASVRVLSPVLADDRVRLLTDVDLLAERTDAAIAAYPERMEGIARPPPISVLANLRIYIANAIRDVQRSKSISAVNKRFMACFGVEGRPCGELLEFLGFTFKEAEGLWDPPRPNPWAEYPYQDQQKIFLDDIAHELAALMEQRPPSERRGNQIDPIGPPASDDLLDALEALAYSKTSRSNEFSMAPAPYYEDLGAVENMSSTLVVDAFNRQVSVDPGRTSLYLQCLKAIGELRGGEDGAIIDQAVQVAYAEGKYTDDDIVTAYRYFGLSHDDTRLTEDSIIGKFYAFMNSTNQETESRTQLWRIGDSRRSERIKSAAEDKVSNAEQAQVFLGVDDKTADDFIITMYTAKVNDNPATRDLARRAVDLIAQSRKSEGLKHFIQTGEAGAGEMDVADAYRLLQIPDRTIDDGAIMAAYTICIDEAPAQAETYNRALYLIAQDKNSPLLSSMVPGAAAQPGRNMSEWPVGLQNIGNTCYLNSLLQFYFSVLPFREMVLDFESFCMEMDDEGIEKKQVGSRKVQKQEVERSQKFLRELRILFNDMINSSSPYVIPGQELARLTLISPSNEAAIRRRSTISAGRPSGLGEISGMPIMGPLGPPQTTTEEAEKRDPSENPAIAEAERPQRLISDVDSDATLVSETTKQDAPAAPAGGQENASQQTDVVMADSGNDNAPEATDDDDISPLEPATAPIAPPSQPPPVPPRPTPQVDPRKQLIEEVEIGAQQDVTEVINNVLFQSQCAIRPLGIASDGEQVDQIKDLFYGRTKSYLSTTKNVRSREEWWCDIKVDVATGSRDIYAAIDGAFDVQKVNIDNSIAEQYGAISKLPPVLQVQVQRVQFDPVKKSSFKSTHHLDLKETIYLDRYMDTQHPEILKRREQSWEWKKSLRKLEARRAELLRKNESDGLDMPTLFSSTKDLLDDLNSMKEDPEAAKDALDINPQLASEIGQLSQITQTELSHIEKEIRDTQTMISSQFADYKHLAYRLHAVFVHRGSVSFGHYWIYIYDFKKNIWRKYNDSEVTEVQDPSEIFQDRQEQNPPTPYFLVYVNDTMKDRLVNPVCREIVNPQSNAQSFPETDQDTAMQEAIMASQQPTEGDVNMDPPAYNEAWAGSGGAPGTGADLLLPSLAQEKRADSSEGRWSSNTQTNTNDAQ</sequence>
<dbReference type="GO" id="GO:0004843">
    <property type="term" value="F:cysteine-type deubiquitinase activity"/>
    <property type="evidence" value="ECO:0007669"/>
    <property type="project" value="UniProtKB-EC"/>
</dbReference>
<dbReference type="GO" id="GO:0070628">
    <property type="term" value="F:proteasome binding"/>
    <property type="evidence" value="ECO:0007669"/>
    <property type="project" value="TreeGrafter"/>
</dbReference>
<dbReference type="VEuPathDB" id="FungiDB:ASPGLDRAFT_48994"/>
<organism evidence="9 10">
    <name type="scientific">Aspergillus glaucus CBS 516.65</name>
    <dbReference type="NCBI Taxonomy" id="1160497"/>
    <lineage>
        <taxon>Eukaryota</taxon>
        <taxon>Fungi</taxon>
        <taxon>Dikarya</taxon>
        <taxon>Ascomycota</taxon>
        <taxon>Pezizomycotina</taxon>
        <taxon>Eurotiomycetes</taxon>
        <taxon>Eurotiomycetidae</taxon>
        <taxon>Eurotiales</taxon>
        <taxon>Aspergillaceae</taxon>
        <taxon>Aspergillus</taxon>
        <taxon>Aspergillus subgen. Aspergillus</taxon>
    </lineage>
</organism>
<dbReference type="InterPro" id="IPR028889">
    <property type="entry name" value="USP"/>
</dbReference>
<evidence type="ECO:0000256" key="4">
    <source>
        <dbReference type="ARBA" id="ARBA00022786"/>
    </source>
</evidence>
<dbReference type="PROSITE" id="PS00973">
    <property type="entry name" value="USP_2"/>
    <property type="match status" value="1"/>
</dbReference>